<sequence length="474" mass="51453">MSRGPFVGSVKFVQADDGASQEYIGVDVDLSWSKPDDGSESGPQKRGVFSWLGLQRPTRMAPKARVCAFKAKSGEAIGVGLFARPNWKHGHNFPKYHRPHHPHHPHGPHPGHPHWPFPRPPSGPEDPDEPRPPHRPHHPHHPCHRGRHYLASSVERDLPITAHVTVTIPSGPLALQAFSSAFPGLSQSAPSAFDDVIFGSVSIVSSHGQLDISNLKAANASIVTDGKPITGTFTVTEKLFIVTSNASVDVGVTLINNPAQDRSTILDITTKDAPITTITNLVLASPPSDGSDEDAKKGSFRISAVTSSAPLVVTIPSQPVSSALTLTAINMNDDVKVTLAPAYEGKFTLVTRQGGGSSVLKDEDTPDPEGKGRKRLVDIKALFGGTVIGSVSWVDADTNEALAKEQMEWEDELLEALVPEERAWVFPAHIELLTSRGDTKLFLAYVVDILMFEMRCTYIDEYSQFVGYIYKCKI</sequence>
<dbReference type="EMBL" id="MU128993">
    <property type="protein sequence ID" value="KAF9511985.1"/>
    <property type="molecule type" value="Genomic_DNA"/>
</dbReference>
<feature type="compositionally biased region" description="Pro residues" evidence="1">
    <location>
        <begin position="113"/>
        <end position="124"/>
    </location>
</feature>
<evidence type="ECO:0000256" key="1">
    <source>
        <dbReference type="SAM" id="MobiDB-lite"/>
    </source>
</evidence>
<feature type="region of interest" description="Disordered" evidence="1">
    <location>
        <begin position="93"/>
        <end position="145"/>
    </location>
</feature>
<gene>
    <name evidence="2" type="ORF">BS47DRAFT_1394671</name>
</gene>
<reference evidence="2" key="1">
    <citation type="journal article" date="2020" name="Nat. Commun.">
        <title>Large-scale genome sequencing of mycorrhizal fungi provides insights into the early evolution of symbiotic traits.</title>
        <authorList>
            <person name="Miyauchi S."/>
            <person name="Kiss E."/>
            <person name="Kuo A."/>
            <person name="Drula E."/>
            <person name="Kohler A."/>
            <person name="Sanchez-Garcia M."/>
            <person name="Morin E."/>
            <person name="Andreopoulos B."/>
            <person name="Barry K.W."/>
            <person name="Bonito G."/>
            <person name="Buee M."/>
            <person name="Carver A."/>
            <person name="Chen C."/>
            <person name="Cichocki N."/>
            <person name="Clum A."/>
            <person name="Culley D."/>
            <person name="Crous P.W."/>
            <person name="Fauchery L."/>
            <person name="Girlanda M."/>
            <person name="Hayes R.D."/>
            <person name="Keri Z."/>
            <person name="LaButti K."/>
            <person name="Lipzen A."/>
            <person name="Lombard V."/>
            <person name="Magnuson J."/>
            <person name="Maillard F."/>
            <person name="Murat C."/>
            <person name="Nolan M."/>
            <person name="Ohm R.A."/>
            <person name="Pangilinan J."/>
            <person name="Pereira M.F."/>
            <person name="Perotto S."/>
            <person name="Peter M."/>
            <person name="Pfister S."/>
            <person name="Riley R."/>
            <person name="Sitrit Y."/>
            <person name="Stielow J.B."/>
            <person name="Szollosi G."/>
            <person name="Zifcakova L."/>
            <person name="Stursova M."/>
            <person name="Spatafora J.W."/>
            <person name="Tedersoo L."/>
            <person name="Vaario L.M."/>
            <person name="Yamada A."/>
            <person name="Yan M."/>
            <person name="Wang P."/>
            <person name="Xu J."/>
            <person name="Bruns T."/>
            <person name="Baldrian P."/>
            <person name="Vilgalys R."/>
            <person name="Dunand C."/>
            <person name="Henrissat B."/>
            <person name="Grigoriev I.V."/>
            <person name="Hibbett D."/>
            <person name="Nagy L.G."/>
            <person name="Martin F.M."/>
        </authorList>
    </citation>
    <scope>NUCLEOTIDE SEQUENCE</scope>
    <source>
        <strain evidence="2">UP504</strain>
    </source>
</reference>
<organism evidence="2 3">
    <name type="scientific">Hydnum rufescens UP504</name>
    <dbReference type="NCBI Taxonomy" id="1448309"/>
    <lineage>
        <taxon>Eukaryota</taxon>
        <taxon>Fungi</taxon>
        <taxon>Dikarya</taxon>
        <taxon>Basidiomycota</taxon>
        <taxon>Agaricomycotina</taxon>
        <taxon>Agaricomycetes</taxon>
        <taxon>Cantharellales</taxon>
        <taxon>Hydnaceae</taxon>
        <taxon>Hydnum</taxon>
    </lineage>
</organism>
<dbReference type="OrthoDB" id="5570013at2759"/>
<protein>
    <submittedName>
        <fullName evidence="2">Uncharacterized protein</fullName>
    </submittedName>
</protein>
<proteinExistence type="predicted"/>
<keyword evidence="3" id="KW-1185">Reference proteome</keyword>
<name>A0A9P6AU49_9AGAM</name>
<dbReference type="Proteomes" id="UP000886523">
    <property type="component" value="Unassembled WGS sequence"/>
</dbReference>
<dbReference type="AlphaFoldDB" id="A0A9P6AU49"/>
<comment type="caution">
    <text evidence="2">The sequence shown here is derived from an EMBL/GenBank/DDBJ whole genome shotgun (WGS) entry which is preliminary data.</text>
</comment>
<feature type="compositionally biased region" description="Basic residues" evidence="1">
    <location>
        <begin position="93"/>
        <end position="112"/>
    </location>
</feature>
<evidence type="ECO:0000313" key="2">
    <source>
        <dbReference type="EMBL" id="KAF9511985.1"/>
    </source>
</evidence>
<feature type="compositionally biased region" description="Basic residues" evidence="1">
    <location>
        <begin position="133"/>
        <end position="145"/>
    </location>
</feature>
<evidence type="ECO:0000313" key="3">
    <source>
        <dbReference type="Proteomes" id="UP000886523"/>
    </source>
</evidence>
<accession>A0A9P6AU49</accession>